<keyword evidence="2" id="KW-1185">Reference proteome</keyword>
<dbReference type="Proteomes" id="UP001341281">
    <property type="component" value="Chromosome 08"/>
</dbReference>
<dbReference type="EMBL" id="CP144752">
    <property type="protein sequence ID" value="WVZ91220.1"/>
    <property type="molecule type" value="Genomic_DNA"/>
</dbReference>
<evidence type="ECO:0000313" key="2">
    <source>
        <dbReference type="Proteomes" id="UP001341281"/>
    </source>
</evidence>
<proteinExistence type="predicted"/>
<dbReference type="AlphaFoldDB" id="A0AAQ3UJ43"/>
<reference evidence="1 2" key="1">
    <citation type="submission" date="2024-02" db="EMBL/GenBank/DDBJ databases">
        <title>High-quality chromosome-scale genome assembly of Pensacola bahiagrass (Paspalum notatum Flugge var. saurae).</title>
        <authorList>
            <person name="Vega J.M."/>
            <person name="Podio M."/>
            <person name="Orjuela J."/>
            <person name="Siena L.A."/>
            <person name="Pessino S.C."/>
            <person name="Combes M.C."/>
            <person name="Mariac C."/>
            <person name="Albertini E."/>
            <person name="Pupilli F."/>
            <person name="Ortiz J.P.A."/>
            <person name="Leblanc O."/>
        </authorList>
    </citation>
    <scope>NUCLEOTIDE SEQUENCE [LARGE SCALE GENOMIC DNA]</scope>
    <source>
        <strain evidence="1">R1</strain>
        <tissue evidence="1">Leaf</tissue>
    </source>
</reference>
<dbReference type="PANTHER" id="PTHR36766">
    <property type="entry name" value="PLANT BROAD-SPECTRUM MILDEW RESISTANCE PROTEIN RPW8"/>
    <property type="match status" value="1"/>
</dbReference>
<name>A0AAQ3UJ43_PASNO</name>
<dbReference type="SUPFAM" id="SSF52058">
    <property type="entry name" value="L domain-like"/>
    <property type="match status" value="1"/>
</dbReference>
<gene>
    <name evidence="1" type="ORF">U9M48_037422</name>
</gene>
<accession>A0AAQ3UJ43</accession>
<organism evidence="1 2">
    <name type="scientific">Paspalum notatum var. saurae</name>
    <dbReference type="NCBI Taxonomy" id="547442"/>
    <lineage>
        <taxon>Eukaryota</taxon>
        <taxon>Viridiplantae</taxon>
        <taxon>Streptophyta</taxon>
        <taxon>Embryophyta</taxon>
        <taxon>Tracheophyta</taxon>
        <taxon>Spermatophyta</taxon>
        <taxon>Magnoliopsida</taxon>
        <taxon>Liliopsida</taxon>
        <taxon>Poales</taxon>
        <taxon>Poaceae</taxon>
        <taxon>PACMAD clade</taxon>
        <taxon>Panicoideae</taxon>
        <taxon>Andropogonodae</taxon>
        <taxon>Paspaleae</taxon>
        <taxon>Paspalinae</taxon>
        <taxon>Paspalum</taxon>
    </lineage>
</organism>
<protein>
    <submittedName>
        <fullName evidence="1">Uncharacterized protein</fullName>
    </submittedName>
</protein>
<sequence>MATDGDSRQHKRSKGRCCNFLFLLFDQKKKKKITGLGVMGQHATATAGPSSSANNMQDTRLYKEIAASEGLLLLPAQLKELGIFDYPELSLHSNPLDDNEEEGRTGRGGLQGLSSLRRLEISGCPKLLASYSSSSSSCYFPFPNSLEYLCLEGKVGTEALVPLSNLSSLATLILLDCDLRCEGLLSLITQGHLTQLCCLSLPNVFVGSESSQLHDLDLPSRSSKLKELSLHIDDVDGFTATPICSLLCSSLTKLEFYGDRQVECFTEEQETPLLANSLEEIRFVGCDSLQYLPARLHTLHNLKTLHLDFYSSQLRSLPDVLPSSLQKLSIQGCHGILSLPDPLPSSLQELCIKNCSGIRPLPDRLPSSLQELVIKDCEKMQSLPKDGLPSSLQKLEISSCPAIRSLPKVDDLPSSLREIDVILSGSEELIRQCRNLIGIIPIVKA</sequence>
<dbReference type="Gene3D" id="3.80.10.10">
    <property type="entry name" value="Ribonuclease Inhibitor"/>
    <property type="match status" value="2"/>
</dbReference>
<dbReference type="InterPro" id="IPR032675">
    <property type="entry name" value="LRR_dom_sf"/>
</dbReference>
<evidence type="ECO:0000313" key="1">
    <source>
        <dbReference type="EMBL" id="WVZ91220.1"/>
    </source>
</evidence>
<dbReference type="PANTHER" id="PTHR36766:SF30">
    <property type="entry name" value="TIR-NBS TYPE DISEASE RESISTANCE PROTEIN-RELATED"/>
    <property type="match status" value="1"/>
</dbReference>